<dbReference type="PANTHER" id="PTHR12606">
    <property type="entry name" value="SENTRIN/SUMO-SPECIFIC PROTEASE"/>
    <property type="match status" value="1"/>
</dbReference>
<dbReference type="SUPFAM" id="SSF54001">
    <property type="entry name" value="Cysteine proteinases"/>
    <property type="match status" value="1"/>
</dbReference>
<organism evidence="7 8">
    <name type="scientific">Capsicum baccatum</name>
    <name type="common">Peruvian pepper</name>
    <dbReference type="NCBI Taxonomy" id="33114"/>
    <lineage>
        <taxon>Eukaryota</taxon>
        <taxon>Viridiplantae</taxon>
        <taxon>Streptophyta</taxon>
        <taxon>Embryophyta</taxon>
        <taxon>Tracheophyta</taxon>
        <taxon>Spermatophyta</taxon>
        <taxon>Magnoliopsida</taxon>
        <taxon>eudicotyledons</taxon>
        <taxon>Gunneridae</taxon>
        <taxon>Pentapetalae</taxon>
        <taxon>asterids</taxon>
        <taxon>lamiids</taxon>
        <taxon>Solanales</taxon>
        <taxon>Solanaceae</taxon>
        <taxon>Solanoideae</taxon>
        <taxon>Capsiceae</taxon>
        <taxon>Capsicum</taxon>
    </lineage>
</organism>
<keyword evidence="3" id="KW-0833">Ubl conjugation pathway</keyword>
<evidence type="ECO:0000256" key="3">
    <source>
        <dbReference type="ARBA" id="ARBA00022786"/>
    </source>
</evidence>
<dbReference type="PROSITE" id="PS50600">
    <property type="entry name" value="ULP_PROTEASE"/>
    <property type="match status" value="1"/>
</dbReference>
<dbReference type="InterPro" id="IPR003653">
    <property type="entry name" value="Peptidase_C48_C"/>
</dbReference>
<dbReference type="Pfam" id="PF02902">
    <property type="entry name" value="Peptidase_C48"/>
    <property type="match status" value="1"/>
</dbReference>
<keyword evidence="4" id="KW-0378">Hydrolase</keyword>
<dbReference type="EMBL" id="MLFT02000012">
    <property type="protein sequence ID" value="PHT33123.1"/>
    <property type="molecule type" value="Genomic_DNA"/>
</dbReference>
<dbReference type="Gene3D" id="3.40.395.10">
    <property type="entry name" value="Adenoviral Proteinase, Chain A"/>
    <property type="match status" value="1"/>
</dbReference>
<reference evidence="7 8" key="1">
    <citation type="journal article" date="2017" name="Genome Biol.">
        <title>New reference genome sequences of hot pepper reveal the massive evolution of plant disease-resistance genes by retroduplication.</title>
        <authorList>
            <person name="Kim S."/>
            <person name="Park J."/>
            <person name="Yeom S.I."/>
            <person name="Kim Y.M."/>
            <person name="Seo E."/>
            <person name="Kim K.T."/>
            <person name="Kim M.S."/>
            <person name="Lee J.M."/>
            <person name="Cheong K."/>
            <person name="Shin H.S."/>
            <person name="Kim S.B."/>
            <person name="Han K."/>
            <person name="Lee J."/>
            <person name="Park M."/>
            <person name="Lee H.A."/>
            <person name="Lee H.Y."/>
            <person name="Lee Y."/>
            <person name="Oh S."/>
            <person name="Lee J.H."/>
            <person name="Choi E."/>
            <person name="Choi E."/>
            <person name="Lee S.E."/>
            <person name="Jeon J."/>
            <person name="Kim H."/>
            <person name="Choi G."/>
            <person name="Song H."/>
            <person name="Lee J."/>
            <person name="Lee S.C."/>
            <person name="Kwon J.K."/>
            <person name="Lee H.Y."/>
            <person name="Koo N."/>
            <person name="Hong Y."/>
            <person name="Kim R.W."/>
            <person name="Kang W.H."/>
            <person name="Huh J.H."/>
            <person name="Kang B.C."/>
            <person name="Yang T.J."/>
            <person name="Lee Y.H."/>
            <person name="Bennetzen J.L."/>
            <person name="Choi D."/>
        </authorList>
    </citation>
    <scope>NUCLEOTIDE SEQUENCE [LARGE SCALE GENOMIC DNA]</scope>
    <source>
        <strain evidence="8">cv. PBC81</strain>
    </source>
</reference>
<evidence type="ECO:0000256" key="4">
    <source>
        <dbReference type="ARBA" id="ARBA00022801"/>
    </source>
</evidence>
<proteinExistence type="inferred from homology"/>
<evidence type="ECO:0000313" key="8">
    <source>
        <dbReference type="Proteomes" id="UP000224567"/>
    </source>
</evidence>
<dbReference type="OrthoDB" id="1939479at2759"/>
<dbReference type="Proteomes" id="UP000224567">
    <property type="component" value="Unassembled WGS sequence"/>
</dbReference>
<gene>
    <name evidence="7" type="ORF">CQW23_29460</name>
</gene>
<sequence>MGGLTSNKKRGNNLFSSNFDPHIPKKLKISVLNSSIVPSKSSTVHKVFKYPDPINQIRREIHAPCRNSRFGYKQLKGKLGYSAQEMGNSISNKYKESKSSDLDSLRFGYKGNLDSSAHEMGNSISNKYEESKRSDLDSYRSLKKDIVGNSEYSAREMGNSMSRKREEAKRSDFDSLKKDIEVINVVDDDDKEVWFEDSSIEELEVWGCEKSDLSSKSLMEVDGDVKILDGYDGKSTEEVEAWGGGKSDLLGKNLMEVDGDVEILDDYDGKDSSVVTGLDDGNLTEESVGKMIESLDMNPTSDSYFYVPLYKKLLGSVEKISHKLKRIHFQIGLNEKCLETNRLLRPQKKGEKFKEDVIPEPFVPLTEEEQDEVSHALSKSNRRKVLVSHKNSNIEITGEILQCLRPGQWLNDEVVNLYLELLKEREKREPEKFLKCHFFSTFFYNKLISGREGYNYQSVRRWTSQRKLGYCLLDCDKIFVPIHKEIHWCLAVINKRDKKFQYLDSLKGRDVNVLKVLARYFVDEVKDKSGKSIDVSSWKQEFVEDLPEQKNGYDCGVFMIKNADFYSRDIGLCFNQGDMPYFRKRTAKELLRLKAD</sequence>
<comment type="similarity">
    <text evidence="1">Belongs to the peptidase C48 family.</text>
</comment>
<evidence type="ECO:0000256" key="2">
    <source>
        <dbReference type="ARBA" id="ARBA00022670"/>
    </source>
</evidence>
<dbReference type="AlphaFoldDB" id="A0A2G2VJI0"/>
<dbReference type="GO" id="GO:0005634">
    <property type="term" value="C:nucleus"/>
    <property type="evidence" value="ECO:0007669"/>
    <property type="project" value="TreeGrafter"/>
</dbReference>
<feature type="domain" description="Ubiquitin-like protease family profile" evidence="6">
    <location>
        <begin position="394"/>
        <end position="566"/>
    </location>
</feature>
<comment type="caution">
    <text evidence="7">The sequence shown here is derived from an EMBL/GenBank/DDBJ whole genome shotgun (WGS) entry which is preliminary data.</text>
</comment>
<name>A0A2G2VJI0_CAPBA</name>
<dbReference type="FunFam" id="3.40.395.10:FF:000005">
    <property type="entry name" value="Ubiquitin-like-specific protease ESD4"/>
    <property type="match status" value="1"/>
</dbReference>
<dbReference type="InterPro" id="IPR038765">
    <property type="entry name" value="Papain-like_cys_pep_sf"/>
</dbReference>
<evidence type="ECO:0000256" key="5">
    <source>
        <dbReference type="ARBA" id="ARBA00022807"/>
    </source>
</evidence>
<protein>
    <submittedName>
        <fullName evidence="7">Ubiquitin-like-specific protease 1A</fullName>
    </submittedName>
</protein>
<evidence type="ECO:0000313" key="7">
    <source>
        <dbReference type="EMBL" id="PHT33123.1"/>
    </source>
</evidence>
<dbReference type="GO" id="GO:0016929">
    <property type="term" value="F:deSUMOylase activity"/>
    <property type="evidence" value="ECO:0007669"/>
    <property type="project" value="TreeGrafter"/>
</dbReference>
<accession>A0A2G2VJI0</accession>
<keyword evidence="5" id="KW-0788">Thiol protease</keyword>
<reference evidence="8" key="2">
    <citation type="journal article" date="2017" name="J. Anim. Genet.">
        <title>Multiple reference genome sequences of hot pepper reveal the massive evolution of plant disease resistance genes by retroduplication.</title>
        <authorList>
            <person name="Kim S."/>
            <person name="Park J."/>
            <person name="Yeom S.-I."/>
            <person name="Kim Y.-M."/>
            <person name="Seo E."/>
            <person name="Kim K.-T."/>
            <person name="Kim M.-S."/>
            <person name="Lee J.M."/>
            <person name="Cheong K."/>
            <person name="Shin H.-S."/>
            <person name="Kim S.-B."/>
            <person name="Han K."/>
            <person name="Lee J."/>
            <person name="Park M."/>
            <person name="Lee H.-A."/>
            <person name="Lee H.-Y."/>
            <person name="Lee Y."/>
            <person name="Oh S."/>
            <person name="Lee J.H."/>
            <person name="Choi E."/>
            <person name="Choi E."/>
            <person name="Lee S.E."/>
            <person name="Jeon J."/>
            <person name="Kim H."/>
            <person name="Choi G."/>
            <person name="Song H."/>
            <person name="Lee J."/>
            <person name="Lee S.-C."/>
            <person name="Kwon J.-K."/>
            <person name="Lee H.-Y."/>
            <person name="Koo N."/>
            <person name="Hong Y."/>
            <person name="Kim R.W."/>
            <person name="Kang W.-H."/>
            <person name="Huh J.H."/>
            <person name="Kang B.-C."/>
            <person name="Yang T.-J."/>
            <person name="Lee Y.-H."/>
            <person name="Bennetzen J.L."/>
            <person name="Choi D."/>
        </authorList>
    </citation>
    <scope>NUCLEOTIDE SEQUENCE [LARGE SCALE GENOMIC DNA]</scope>
    <source>
        <strain evidence="8">cv. PBC81</strain>
    </source>
</reference>
<evidence type="ECO:0000259" key="6">
    <source>
        <dbReference type="PROSITE" id="PS50600"/>
    </source>
</evidence>
<evidence type="ECO:0000256" key="1">
    <source>
        <dbReference type="ARBA" id="ARBA00005234"/>
    </source>
</evidence>
<dbReference type="PANTHER" id="PTHR12606:SF147">
    <property type="entry name" value="UBIQUITIN-LIKE-SPECIFIC PROTEASE 1A"/>
    <property type="match status" value="1"/>
</dbReference>
<dbReference type="GO" id="GO:0006508">
    <property type="term" value="P:proteolysis"/>
    <property type="evidence" value="ECO:0007669"/>
    <property type="project" value="UniProtKB-KW"/>
</dbReference>
<keyword evidence="2 7" id="KW-0645">Protease</keyword>
<dbReference type="STRING" id="33114.A0A2G2VJI0"/>
<keyword evidence="8" id="KW-1185">Reference proteome</keyword>
<dbReference type="GO" id="GO:0016926">
    <property type="term" value="P:protein desumoylation"/>
    <property type="evidence" value="ECO:0007669"/>
    <property type="project" value="UniProtKB-ARBA"/>
</dbReference>